<dbReference type="EMBL" id="JAJJMO010000001">
    <property type="protein sequence ID" value="MCC9073720.1"/>
    <property type="molecule type" value="Genomic_DNA"/>
</dbReference>
<accession>A0ABS8MY54</accession>
<dbReference type="Proteomes" id="UP001430919">
    <property type="component" value="Unassembled WGS sequence"/>
</dbReference>
<evidence type="ECO:0000313" key="1">
    <source>
        <dbReference type="EMBL" id="MCC9073720.1"/>
    </source>
</evidence>
<gene>
    <name evidence="1" type="ORF">LNQ49_19245</name>
</gene>
<reference evidence="1" key="1">
    <citation type="submission" date="2021-11" db="EMBL/GenBank/DDBJ databases">
        <title>Description of novel Flavobacterium species.</title>
        <authorList>
            <person name="Saticioglu I.B."/>
            <person name="Ay H."/>
            <person name="Altun S."/>
            <person name="Duman M."/>
        </authorList>
    </citation>
    <scope>NUCLEOTIDE SEQUENCE</scope>
    <source>
        <strain evidence="1">F-65</strain>
    </source>
</reference>
<proteinExistence type="predicted"/>
<organism evidence="1 2">
    <name type="scientific">Flavobacterium pisciphilum</name>
    <dbReference type="NCBI Taxonomy" id="2893755"/>
    <lineage>
        <taxon>Bacteria</taxon>
        <taxon>Pseudomonadati</taxon>
        <taxon>Bacteroidota</taxon>
        <taxon>Flavobacteriia</taxon>
        <taxon>Flavobacteriales</taxon>
        <taxon>Flavobacteriaceae</taxon>
        <taxon>Flavobacterium</taxon>
    </lineage>
</organism>
<sequence length="189" mass="22502">MKKFDLKAFNKHKKGNNTYCRYIQINNNGDTIETYLVENKDSYQETITRLNTPIKERYMYDKNTLNITREIVSFYDCIIGFRREYNENGTLIKEINTDKPYKFSWQDLVQKMKMEYDIDLMDKLDQIKNDNCVASVSRNPQIMQYQVRIPREFIPHGIPEERFEIDAITGEVITHIKNKGKTYPNTSQS</sequence>
<keyword evidence="2" id="KW-1185">Reference proteome</keyword>
<dbReference type="RefSeq" id="WP_229990631.1">
    <property type="nucleotide sequence ID" value="NZ_JAJJMO010000001.1"/>
</dbReference>
<evidence type="ECO:0000313" key="2">
    <source>
        <dbReference type="Proteomes" id="UP001430919"/>
    </source>
</evidence>
<comment type="caution">
    <text evidence="1">The sequence shown here is derived from an EMBL/GenBank/DDBJ whole genome shotgun (WGS) entry which is preliminary data.</text>
</comment>
<protein>
    <submittedName>
        <fullName evidence="1">Uncharacterized protein</fullName>
    </submittedName>
</protein>
<name>A0ABS8MY54_9FLAO</name>